<evidence type="ECO:0000256" key="5">
    <source>
        <dbReference type="SAM" id="Phobius"/>
    </source>
</evidence>
<evidence type="ECO:0000256" key="4">
    <source>
        <dbReference type="ARBA" id="ARBA00023136"/>
    </source>
</evidence>
<dbReference type="Proteomes" id="UP000249248">
    <property type="component" value="Unassembled WGS sequence"/>
</dbReference>
<dbReference type="OrthoDB" id="9769739at2"/>
<organism evidence="7 8">
    <name type="scientific">Putridiphycobacter roseus</name>
    <dbReference type="NCBI Taxonomy" id="2219161"/>
    <lineage>
        <taxon>Bacteria</taxon>
        <taxon>Pseudomonadati</taxon>
        <taxon>Bacteroidota</taxon>
        <taxon>Flavobacteriia</taxon>
        <taxon>Flavobacteriales</taxon>
        <taxon>Crocinitomicaceae</taxon>
        <taxon>Putridiphycobacter</taxon>
    </lineage>
</organism>
<feature type="transmembrane region" description="Helical" evidence="5">
    <location>
        <begin position="107"/>
        <end position="126"/>
    </location>
</feature>
<keyword evidence="4 5" id="KW-0472">Membrane</keyword>
<dbReference type="EMBL" id="QKSB01000001">
    <property type="protein sequence ID" value="PZE18960.1"/>
    <property type="molecule type" value="Genomic_DNA"/>
</dbReference>
<evidence type="ECO:0000256" key="2">
    <source>
        <dbReference type="ARBA" id="ARBA00022692"/>
    </source>
</evidence>
<feature type="transmembrane region" description="Helical" evidence="5">
    <location>
        <begin position="160"/>
        <end position="182"/>
    </location>
</feature>
<evidence type="ECO:0000313" key="8">
    <source>
        <dbReference type="Proteomes" id="UP000249248"/>
    </source>
</evidence>
<feature type="transmembrane region" description="Helical" evidence="5">
    <location>
        <begin position="336"/>
        <end position="365"/>
    </location>
</feature>
<evidence type="ECO:0000259" key="6">
    <source>
        <dbReference type="Pfam" id="PF00916"/>
    </source>
</evidence>
<keyword evidence="3 5" id="KW-1133">Transmembrane helix</keyword>
<sequence length="517" mass="55164">MFKHIKSDLPASIVVFLVALPLCLGIALASGAPLFSGVISGIIGGVMVGALSGSSLGVSGPAAGLAVIILNGITDLGGFDIILVAIMLAGIIQVIMGYAKAGAIANYFPSSVIHGMLAGIGILIFLKQLPHAVGYDAVPEGDEAFLQPDHQNTFSEISNMFSYISPGIVIITAISLFILILWQSKFIQKNKIAALLPGPLLAVVAGITLNFAFANSTTLAVSAEHLVALPVSSSTSSFWSNFTLPNFAALGQVEVYTTAIIIAVIASIETLLCVEASDKIDPDKRITPKNRELKAQGIGNIIAGLIGGLPVTQVIVRSSANQQAGGKSKLSTIFHGLLLLISVIAIPTLLNQIPLATLAAILLIVGFKLAKPALFKEMYGQGMGQFIPFFVTVVSILLTDLLTGILLGLLVAIIVIIINNFRTPYVLQVKNENNQKKYRLVLSEDVSFLNKASILKILDRIPKGEEIEIDTRQTRFMHYDVNEIIENFIEKAAELDIKVKTISLEHAINKKNIQKVN</sequence>
<accession>A0A2W1N5R8</accession>
<feature type="transmembrane region" description="Helical" evidence="5">
    <location>
        <begin position="194"/>
        <end position="213"/>
    </location>
</feature>
<comment type="caution">
    <text evidence="7">The sequence shown here is derived from an EMBL/GenBank/DDBJ whole genome shotgun (WGS) entry which is preliminary data.</text>
</comment>
<evidence type="ECO:0000313" key="7">
    <source>
        <dbReference type="EMBL" id="PZE18960.1"/>
    </source>
</evidence>
<dbReference type="InterPro" id="IPR011547">
    <property type="entry name" value="SLC26A/SulP_dom"/>
</dbReference>
<feature type="transmembrane region" description="Helical" evidence="5">
    <location>
        <begin position="76"/>
        <end position="95"/>
    </location>
</feature>
<dbReference type="Pfam" id="PF00916">
    <property type="entry name" value="Sulfate_transp"/>
    <property type="match status" value="1"/>
</dbReference>
<dbReference type="GO" id="GO:0016020">
    <property type="term" value="C:membrane"/>
    <property type="evidence" value="ECO:0007669"/>
    <property type="project" value="UniProtKB-SubCell"/>
</dbReference>
<feature type="transmembrane region" description="Helical" evidence="5">
    <location>
        <begin position="42"/>
        <end position="70"/>
    </location>
</feature>
<proteinExistence type="predicted"/>
<dbReference type="GO" id="GO:0055085">
    <property type="term" value="P:transmembrane transport"/>
    <property type="evidence" value="ECO:0007669"/>
    <property type="project" value="InterPro"/>
</dbReference>
<keyword evidence="8" id="KW-1185">Reference proteome</keyword>
<protein>
    <submittedName>
        <fullName evidence="7">SulP family inorganic anion transporter</fullName>
    </submittedName>
</protein>
<gene>
    <name evidence="7" type="ORF">DNU06_00870</name>
</gene>
<feature type="transmembrane region" description="Helical" evidence="5">
    <location>
        <begin position="297"/>
        <end position="316"/>
    </location>
</feature>
<reference evidence="7 8" key="1">
    <citation type="submission" date="2018-06" db="EMBL/GenBank/DDBJ databases">
        <title>The draft genome sequence of Crocinitomix sp. SM1701.</title>
        <authorList>
            <person name="Zhang X."/>
        </authorList>
    </citation>
    <scope>NUCLEOTIDE SEQUENCE [LARGE SCALE GENOMIC DNA]</scope>
    <source>
        <strain evidence="7 8">SM1701</strain>
    </source>
</reference>
<evidence type="ECO:0000256" key="1">
    <source>
        <dbReference type="ARBA" id="ARBA00004141"/>
    </source>
</evidence>
<evidence type="ECO:0000256" key="3">
    <source>
        <dbReference type="ARBA" id="ARBA00022989"/>
    </source>
</evidence>
<feature type="transmembrane region" description="Helical" evidence="5">
    <location>
        <begin position="255"/>
        <end position="276"/>
    </location>
</feature>
<feature type="transmembrane region" description="Helical" evidence="5">
    <location>
        <begin position="12"/>
        <end position="35"/>
    </location>
</feature>
<dbReference type="AlphaFoldDB" id="A0A2W1N5R8"/>
<keyword evidence="2 5" id="KW-0812">Transmembrane</keyword>
<feature type="transmembrane region" description="Helical" evidence="5">
    <location>
        <begin position="386"/>
        <end position="418"/>
    </location>
</feature>
<feature type="domain" description="SLC26A/SulP transporter" evidence="6">
    <location>
        <begin position="6"/>
        <end position="378"/>
    </location>
</feature>
<dbReference type="InterPro" id="IPR001902">
    <property type="entry name" value="SLC26A/SulP_fam"/>
</dbReference>
<comment type="subcellular location">
    <subcellularLocation>
        <location evidence="1">Membrane</location>
        <topology evidence="1">Multi-pass membrane protein</topology>
    </subcellularLocation>
</comment>
<name>A0A2W1N5R8_9FLAO</name>
<dbReference type="PANTHER" id="PTHR11814">
    <property type="entry name" value="SULFATE TRANSPORTER"/>
    <property type="match status" value="1"/>
</dbReference>